<keyword evidence="3" id="KW-1185">Reference proteome</keyword>
<name>A0A915YBP5_9BACT</name>
<evidence type="ECO:0000313" key="2">
    <source>
        <dbReference type="EMBL" id="BDS10128.1"/>
    </source>
</evidence>
<dbReference type="RefSeq" id="WP_264791463.1">
    <property type="nucleotide sequence ID" value="NZ_AP026867.1"/>
</dbReference>
<dbReference type="Proteomes" id="UP001060919">
    <property type="component" value="Chromosome"/>
</dbReference>
<dbReference type="EMBL" id="AP026867">
    <property type="protein sequence ID" value="BDS10128.1"/>
    <property type="molecule type" value="Genomic_DNA"/>
</dbReference>
<accession>A0A915YBP5</accession>
<protein>
    <submittedName>
        <fullName evidence="2">Uncharacterized protein</fullName>
    </submittedName>
</protein>
<evidence type="ECO:0000313" key="3">
    <source>
        <dbReference type="Proteomes" id="UP001060919"/>
    </source>
</evidence>
<evidence type="ECO:0000256" key="1">
    <source>
        <dbReference type="SAM" id="Phobius"/>
    </source>
</evidence>
<feature type="transmembrane region" description="Helical" evidence="1">
    <location>
        <begin position="81"/>
        <end position="102"/>
    </location>
</feature>
<keyword evidence="1" id="KW-0812">Transmembrane</keyword>
<dbReference type="AlphaFoldDB" id="A0A915YBP5"/>
<keyword evidence="1" id="KW-1133">Transmembrane helix</keyword>
<feature type="transmembrane region" description="Helical" evidence="1">
    <location>
        <begin position="46"/>
        <end position="69"/>
    </location>
</feature>
<keyword evidence="1" id="KW-0472">Membrane</keyword>
<feature type="transmembrane region" description="Helical" evidence="1">
    <location>
        <begin position="149"/>
        <end position="169"/>
    </location>
</feature>
<organism evidence="2 3">
    <name type="scientific">Aureispira anguillae</name>
    <dbReference type="NCBI Taxonomy" id="2864201"/>
    <lineage>
        <taxon>Bacteria</taxon>
        <taxon>Pseudomonadati</taxon>
        <taxon>Bacteroidota</taxon>
        <taxon>Saprospiria</taxon>
        <taxon>Saprospirales</taxon>
        <taxon>Saprospiraceae</taxon>
        <taxon>Aureispira</taxon>
    </lineage>
</organism>
<gene>
    <name evidence="2" type="ORF">AsAng_0008360</name>
</gene>
<reference evidence="2" key="1">
    <citation type="submission" date="2022-09" db="EMBL/GenBank/DDBJ databases">
        <title>Aureispira anguillicida sp. nov., isolated from Leptocephalus of Japanese eel Anguilla japonica.</title>
        <authorList>
            <person name="Yuasa K."/>
            <person name="Mekata T."/>
            <person name="Ikunari K."/>
        </authorList>
    </citation>
    <scope>NUCLEOTIDE SEQUENCE</scope>
    <source>
        <strain evidence="2">EL160426</strain>
    </source>
</reference>
<proteinExistence type="predicted"/>
<feature type="transmembrane region" description="Helical" evidence="1">
    <location>
        <begin position="21"/>
        <end position="40"/>
    </location>
</feature>
<sequence>MDKTSLFYQQPTKINAQGFTIAWFICLFTSIFLGYIYTLLNTAIPLIYFAFIINIGIGLLISLCIRIATKITHNASKKSQIILALMTGILVNYFQWVTYLLYVSQGQIPSISSYLKNLVLSIDASIAQIIEINSIGLWSAFGIDVNGGLLSFIWIIEFLIIILVPIIYIRTTKVFPYSEQFNKWYPKYTLDEKFQSIGGINKLLEDLQTNPLTTIEALKLGRANRFTKIHLYFLENEQWQYIDFEKIAIDKQGGKDKDTIVENFKIDSTTAKKILNTFDHKRERIEII</sequence>
<dbReference type="KEGG" id="aup:AsAng_0008360"/>